<dbReference type="eggNOG" id="COG5652">
    <property type="taxonomic scope" value="Bacteria"/>
</dbReference>
<dbReference type="STRING" id="246199.CUS_7071"/>
<evidence type="ECO:0000259" key="2">
    <source>
        <dbReference type="Pfam" id="PF04892"/>
    </source>
</evidence>
<evidence type="ECO:0000256" key="1">
    <source>
        <dbReference type="SAM" id="Phobius"/>
    </source>
</evidence>
<evidence type="ECO:0000313" key="4">
    <source>
        <dbReference type="Proteomes" id="UP000004259"/>
    </source>
</evidence>
<accession>E9SHW7</accession>
<feature type="transmembrane region" description="Helical" evidence="1">
    <location>
        <begin position="137"/>
        <end position="158"/>
    </location>
</feature>
<gene>
    <name evidence="3" type="ORF">CUS_7071</name>
</gene>
<dbReference type="EMBL" id="ADKM02000134">
    <property type="protein sequence ID" value="EGC01153.1"/>
    <property type="molecule type" value="Genomic_DNA"/>
</dbReference>
<comment type="caution">
    <text evidence="3">The sequence shown here is derived from an EMBL/GenBank/DDBJ whole genome shotgun (WGS) entry which is preliminary data.</text>
</comment>
<protein>
    <submittedName>
        <fullName evidence="3">VanZ-like protein</fullName>
    </submittedName>
</protein>
<dbReference type="PIRSF" id="PIRSF019083">
    <property type="entry name" value="UCP019083_VanZ"/>
    <property type="match status" value="1"/>
</dbReference>
<feature type="transmembrane region" description="Helical" evidence="1">
    <location>
        <begin position="98"/>
        <end position="117"/>
    </location>
</feature>
<dbReference type="Proteomes" id="UP000004259">
    <property type="component" value="Unassembled WGS sequence"/>
</dbReference>
<feature type="transmembrane region" description="Helical" evidence="1">
    <location>
        <begin position="73"/>
        <end position="91"/>
    </location>
</feature>
<organism evidence="3 4">
    <name type="scientific">Ruminococcus albus 8</name>
    <dbReference type="NCBI Taxonomy" id="246199"/>
    <lineage>
        <taxon>Bacteria</taxon>
        <taxon>Bacillati</taxon>
        <taxon>Bacillota</taxon>
        <taxon>Clostridia</taxon>
        <taxon>Eubacteriales</taxon>
        <taxon>Oscillospiraceae</taxon>
        <taxon>Ruminococcus</taxon>
    </lineage>
</organism>
<dbReference type="AlphaFoldDB" id="E9SHW7"/>
<sequence>MSERTVLVIRWSLLAVMCIVIFVFSGFPGHDSTEQSGGIVDALIRVLVDDLETKSPDEIHGMKEMLTIFVRKGAHFTEYALLACLAFSAFLRLKKRGLRWLAAVGFTCFYACTDELHQTFVPGRAGMVKDVILDTCGGVFGAVIACVISLIVAARIVLKRNSVE</sequence>
<keyword evidence="4" id="KW-1185">Reference proteome</keyword>
<evidence type="ECO:0000313" key="3">
    <source>
        <dbReference type="EMBL" id="EGC01153.1"/>
    </source>
</evidence>
<keyword evidence="1" id="KW-0472">Membrane</keyword>
<feature type="transmembrane region" description="Helical" evidence="1">
    <location>
        <begin position="7"/>
        <end position="27"/>
    </location>
</feature>
<keyword evidence="1" id="KW-0812">Transmembrane</keyword>
<dbReference type="InterPro" id="IPR006976">
    <property type="entry name" value="VanZ-like"/>
</dbReference>
<keyword evidence="1" id="KW-1133">Transmembrane helix</keyword>
<dbReference type="NCBIfam" id="NF037970">
    <property type="entry name" value="vanZ_1"/>
    <property type="match status" value="1"/>
</dbReference>
<dbReference type="InterPro" id="IPR016747">
    <property type="entry name" value="Phosphotransbutyrylase"/>
</dbReference>
<dbReference type="OrthoDB" id="291892at2"/>
<dbReference type="RefSeq" id="WP_002853277.1">
    <property type="nucleotide sequence ID" value="NZ_ADKM02000134.1"/>
</dbReference>
<reference evidence="3 4" key="1">
    <citation type="submission" date="2011-02" db="EMBL/GenBank/DDBJ databases">
        <authorList>
            <person name="Nelson K.E."/>
            <person name="Sutton G."/>
            <person name="Torralba M."/>
            <person name="Durkin S."/>
            <person name="Harkins D."/>
            <person name="Montgomery R."/>
            <person name="Ziemer C."/>
            <person name="Klaassens E."/>
            <person name="Ocuiv P."/>
            <person name="Morrison M."/>
        </authorList>
    </citation>
    <scope>NUCLEOTIDE SEQUENCE [LARGE SCALE GENOMIC DNA]</scope>
    <source>
        <strain evidence="3 4">8</strain>
    </source>
</reference>
<feature type="domain" description="VanZ-like" evidence="2">
    <location>
        <begin position="13"/>
        <end position="148"/>
    </location>
</feature>
<name>E9SHW7_RUMAL</name>
<dbReference type="Pfam" id="PF04892">
    <property type="entry name" value="VanZ"/>
    <property type="match status" value="1"/>
</dbReference>
<proteinExistence type="predicted"/>